<evidence type="ECO:0000313" key="4">
    <source>
        <dbReference type="Proteomes" id="UP000034196"/>
    </source>
</evidence>
<feature type="region of interest" description="Disordered" evidence="1">
    <location>
        <begin position="52"/>
        <end position="139"/>
    </location>
</feature>
<dbReference type="EMBL" id="LAVA02000122">
    <property type="protein sequence ID" value="OIJ62938.1"/>
    <property type="molecule type" value="Genomic_DNA"/>
</dbReference>
<evidence type="ECO:0000256" key="1">
    <source>
        <dbReference type="SAM" id="MobiDB-lite"/>
    </source>
</evidence>
<gene>
    <name evidence="3" type="ORF">WN71_036735</name>
</gene>
<sequence>MPDRPALPPSNRPWDGGWPPDTSRTPGTRRLWLAGALALATACACVTAVGLGSRDPDVSSSPAARATGQLDAGPGLLSFASPSAAEAERPATVDRSASAKAGKRDGSSSPTPSARTSASADPSKSGGSKGGAATSPSTTRWVSVRSVNYPDRYWKVSDGRVELDPLGSAAARRAATFKLVKGLADSSCYSFVTADGSYLRHRDFVLRAERDDGSRLFEQDATFCSHPASASGAVTLESVNYPDRFLRHRDFQLKLETRQSGELYGEDSAFRLVAGVS</sequence>
<dbReference type="GO" id="GO:0046556">
    <property type="term" value="F:alpha-L-arabinofuranosidase activity"/>
    <property type="evidence" value="ECO:0007669"/>
    <property type="project" value="InterPro"/>
</dbReference>
<dbReference type="OrthoDB" id="3298420at2"/>
<feature type="compositionally biased region" description="Low complexity" evidence="1">
    <location>
        <begin position="107"/>
        <end position="138"/>
    </location>
</feature>
<dbReference type="Proteomes" id="UP000034196">
    <property type="component" value="Unassembled WGS sequence"/>
</dbReference>
<proteinExistence type="predicted"/>
<dbReference type="InterPro" id="IPR036195">
    <property type="entry name" value="AbfB_ABD_sf"/>
</dbReference>
<feature type="region of interest" description="Disordered" evidence="1">
    <location>
        <begin position="1"/>
        <end position="27"/>
    </location>
</feature>
<keyword evidence="4" id="KW-1185">Reference proteome</keyword>
<dbReference type="RefSeq" id="WP_046592221.1">
    <property type="nucleotide sequence ID" value="NZ_LAVA02000122.1"/>
</dbReference>
<dbReference type="Gene3D" id="2.80.10.50">
    <property type="match status" value="1"/>
</dbReference>
<dbReference type="InterPro" id="IPR007934">
    <property type="entry name" value="AbfB_ABD"/>
</dbReference>
<comment type="caution">
    <text evidence="3">The sequence shown here is derived from an EMBL/GenBank/DDBJ whole genome shotgun (WGS) entry which is preliminary data.</text>
</comment>
<dbReference type="CDD" id="cd23399">
    <property type="entry name" value="beta-trefoil_ABD_ABFB"/>
    <property type="match status" value="1"/>
</dbReference>
<organism evidence="3 4">
    <name type="scientific">Streptomyces mangrovisoli</name>
    <dbReference type="NCBI Taxonomy" id="1428628"/>
    <lineage>
        <taxon>Bacteria</taxon>
        <taxon>Bacillati</taxon>
        <taxon>Actinomycetota</taxon>
        <taxon>Actinomycetes</taxon>
        <taxon>Kitasatosporales</taxon>
        <taxon>Streptomycetaceae</taxon>
        <taxon>Streptomyces</taxon>
    </lineage>
</organism>
<feature type="compositionally biased region" description="Pro residues" evidence="1">
    <location>
        <begin position="1"/>
        <end position="11"/>
    </location>
</feature>
<dbReference type="SUPFAM" id="SSF110221">
    <property type="entry name" value="AbfB domain"/>
    <property type="match status" value="1"/>
</dbReference>
<feature type="domain" description="Alpha-L-arabinofuranosidase B arabinose-binding" evidence="2">
    <location>
        <begin position="143"/>
        <end position="271"/>
    </location>
</feature>
<dbReference type="GO" id="GO:0046373">
    <property type="term" value="P:L-arabinose metabolic process"/>
    <property type="evidence" value="ECO:0007669"/>
    <property type="project" value="InterPro"/>
</dbReference>
<protein>
    <recommendedName>
        <fullName evidence="2">Alpha-L-arabinofuranosidase B arabinose-binding domain-containing protein</fullName>
    </recommendedName>
</protein>
<dbReference type="STRING" id="1428628.WN71_036735"/>
<dbReference type="AlphaFoldDB" id="A0A1J4NL89"/>
<evidence type="ECO:0000259" key="2">
    <source>
        <dbReference type="Pfam" id="PF05270"/>
    </source>
</evidence>
<accession>A0A1J4NL89</accession>
<dbReference type="Pfam" id="PF05270">
    <property type="entry name" value="AbfB"/>
    <property type="match status" value="1"/>
</dbReference>
<reference evidence="3" key="1">
    <citation type="submission" date="2016-10" db="EMBL/GenBank/DDBJ databases">
        <title>Genome sequence of Streptomyces mangrovisoli MUSC 149.</title>
        <authorList>
            <person name="Lee L.-H."/>
            <person name="Ser H.-L."/>
        </authorList>
    </citation>
    <scope>NUCLEOTIDE SEQUENCE [LARGE SCALE GENOMIC DNA]</scope>
    <source>
        <strain evidence="3">MUSC 149</strain>
    </source>
</reference>
<evidence type="ECO:0000313" key="3">
    <source>
        <dbReference type="EMBL" id="OIJ62938.1"/>
    </source>
</evidence>
<name>A0A1J4NL89_9ACTN</name>